<dbReference type="PROSITE" id="PS51257">
    <property type="entry name" value="PROKAR_LIPOPROTEIN"/>
    <property type="match status" value="1"/>
</dbReference>
<reference evidence="3 4" key="1">
    <citation type="submission" date="2020-10" db="EMBL/GenBank/DDBJ databases">
        <title>Complete genome sequence of Corynebacterium massiliense DSM 45435, type strain of Corynebacterium massiliense.</title>
        <authorList>
            <person name="Busche T."/>
            <person name="Kalinowski J."/>
            <person name="Ruckert C."/>
        </authorList>
    </citation>
    <scope>NUCLEOTIDE SEQUENCE [LARGE SCALE GENOMIC DNA]</scope>
    <source>
        <strain evidence="3 4">DSM 45435</strain>
    </source>
</reference>
<keyword evidence="2" id="KW-0732">Signal</keyword>
<evidence type="ECO:0000256" key="1">
    <source>
        <dbReference type="SAM" id="MobiDB-lite"/>
    </source>
</evidence>
<feature type="chain" id="PRO_5046683550" description="Secreted protein" evidence="2">
    <location>
        <begin position="22"/>
        <end position="165"/>
    </location>
</feature>
<keyword evidence="4" id="KW-1185">Reference proteome</keyword>
<name>A0ABY7U661_9CORY</name>
<evidence type="ECO:0008006" key="5">
    <source>
        <dbReference type="Google" id="ProtNLM"/>
    </source>
</evidence>
<gene>
    <name evidence="3" type="ORF">CMASS_03720</name>
</gene>
<dbReference type="Proteomes" id="UP001220064">
    <property type="component" value="Chromosome"/>
</dbReference>
<feature type="region of interest" description="Disordered" evidence="1">
    <location>
        <begin position="113"/>
        <end position="135"/>
    </location>
</feature>
<protein>
    <recommendedName>
        <fullName evidence="5">Secreted protein</fullName>
    </recommendedName>
</protein>
<evidence type="ECO:0000313" key="3">
    <source>
        <dbReference type="EMBL" id="WCZ32196.1"/>
    </source>
</evidence>
<evidence type="ECO:0000256" key="2">
    <source>
        <dbReference type="SAM" id="SignalP"/>
    </source>
</evidence>
<dbReference type="RefSeq" id="WP_022862783.1">
    <property type="nucleotide sequence ID" value="NZ_ATVG01000004.1"/>
</dbReference>
<proteinExistence type="predicted"/>
<evidence type="ECO:0000313" key="4">
    <source>
        <dbReference type="Proteomes" id="UP001220064"/>
    </source>
</evidence>
<feature type="signal peptide" evidence="2">
    <location>
        <begin position="1"/>
        <end position="21"/>
    </location>
</feature>
<sequence>MKKFSRTAAAGLVAVAAATLAGCHPPHQQPSDEKVANAATYTGEPKPGVGEKESASATTAPSEQAAGNKARQAGDKPQFQDCVAAPATEPATVTLNCADGANRVENIKWESWEADEAHGTGTRVTNANGHEERDDDVDVELHTPAETADGFAFTEIVVDGQPVEQ</sequence>
<accession>A0ABY7U661</accession>
<feature type="region of interest" description="Disordered" evidence="1">
    <location>
        <begin position="22"/>
        <end position="77"/>
    </location>
</feature>
<organism evidence="3 4">
    <name type="scientific">Corynebacterium massiliense DSM 45435</name>
    <dbReference type="NCBI Taxonomy" id="1121364"/>
    <lineage>
        <taxon>Bacteria</taxon>
        <taxon>Bacillati</taxon>
        <taxon>Actinomycetota</taxon>
        <taxon>Actinomycetes</taxon>
        <taxon>Mycobacteriales</taxon>
        <taxon>Corynebacteriaceae</taxon>
        <taxon>Corynebacterium</taxon>
    </lineage>
</organism>
<dbReference type="EMBL" id="CP063189">
    <property type="protein sequence ID" value="WCZ32196.1"/>
    <property type="molecule type" value="Genomic_DNA"/>
</dbReference>